<dbReference type="SUPFAM" id="SSF49562">
    <property type="entry name" value="C2 domain (Calcium/lipid-binding domain, CaLB)"/>
    <property type="match status" value="1"/>
</dbReference>
<feature type="compositionally biased region" description="Polar residues" evidence="1">
    <location>
        <begin position="210"/>
        <end position="219"/>
    </location>
</feature>
<feature type="region of interest" description="Disordered" evidence="1">
    <location>
        <begin position="185"/>
        <end position="355"/>
    </location>
</feature>
<dbReference type="PROSITE" id="PS50004">
    <property type="entry name" value="C2"/>
    <property type="match status" value="1"/>
</dbReference>
<organism evidence="3 4">
    <name type="scientific">Basidiobolus ranarum</name>
    <dbReference type="NCBI Taxonomy" id="34480"/>
    <lineage>
        <taxon>Eukaryota</taxon>
        <taxon>Fungi</taxon>
        <taxon>Fungi incertae sedis</taxon>
        <taxon>Zoopagomycota</taxon>
        <taxon>Entomophthoromycotina</taxon>
        <taxon>Basidiobolomycetes</taxon>
        <taxon>Basidiobolales</taxon>
        <taxon>Basidiobolaceae</taxon>
        <taxon>Basidiobolus</taxon>
    </lineage>
</organism>
<proteinExistence type="predicted"/>
<feature type="compositionally biased region" description="Low complexity" evidence="1">
    <location>
        <begin position="271"/>
        <end position="301"/>
    </location>
</feature>
<evidence type="ECO:0000313" key="4">
    <source>
        <dbReference type="Proteomes" id="UP001479436"/>
    </source>
</evidence>
<feature type="compositionally biased region" description="Polar residues" evidence="1">
    <location>
        <begin position="330"/>
        <end position="339"/>
    </location>
</feature>
<protein>
    <recommendedName>
        <fullName evidence="2">C2 domain-containing protein</fullName>
    </recommendedName>
</protein>
<dbReference type="Pfam" id="PF00168">
    <property type="entry name" value="C2"/>
    <property type="match status" value="1"/>
</dbReference>
<dbReference type="InterPro" id="IPR035892">
    <property type="entry name" value="C2_domain_sf"/>
</dbReference>
<evidence type="ECO:0000313" key="3">
    <source>
        <dbReference type="EMBL" id="KAK9722301.1"/>
    </source>
</evidence>
<dbReference type="SMART" id="SM00239">
    <property type="entry name" value="C2"/>
    <property type="match status" value="1"/>
</dbReference>
<dbReference type="Proteomes" id="UP001479436">
    <property type="component" value="Unassembled WGS sequence"/>
</dbReference>
<keyword evidence="4" id="KW-1185">Reference proteome</keyword>
<evidence type="ECO:0000256" key="1">
    <source>
        <dbReference type="SAM" id="MobiDB-lite"/>
    </source>
</evidence>
<dbReference type="EMBL" id="JASJQH010006953">
    <property type="protein sequence ID" value="KAK9722301.1"/>
    <property type="molecule type" value="Genomic_DNA"/>
</dbReference>
<dbReference type="Gene3D" id="2.60.40.150">
    <property type="entry name" value="C2 domain"/>
    <property type="match status" value="1"/>
</dbReference>
<accession>A0ABR2W7A1</accession>
<feature type="compositionally biased region" description="Low complexity" evidence="1">
    <location>
        <begin position="232"/>
        <end position="247"/>
    </location>
</feature>
<name>A0ABR2W7A1_9FUNG</name>
<dbReference type="PANTHER" id="PTHR47052:SF3">
    <property type="entry name" value="INGRESSION PROTEIN 1"/>
    <property type="match status" value="1"/>
</dbReference>
<dbReference type="InterPro" id="IPR052981">
    <property type="entry name" value="Ingression_C2_domain"/>
</dbReference>
<comment type="caution">
    <text evidence="3">The sequence shown here is derived from an EMBL/GenBank/DDBJ whole genome shotgun (WGS) entry which is preliminary data.</text>
</comment>
<dbReference type="PANTHER" id="PTHR47052">
    <property type="entry name" value="CONSERVED SERINE PROLINE-RICH PROTEIN (AFU_ORTHOLOGUE AFUA_2G01790)"/>
    <property type="match status" value="1"/>
</dbReference>
<dbReference type="InterPro" id="IPR000008">
    <property type="entry name" value="C2_dom"/>
</dbReference>
<sequence>MTTKVKGVLEVKCCSGRDLIVVQKIGKQDPFLQFEYNATTQRIKADNNGGQKPVWNEAISFNIVEGREKLGIQCYDENLRSHAYIGELVIELKKILEQHTHDAWFPLKNKGSPAGEIYMEFTYFPADGSHKPFDPVKKPTFFAPVPNNLNVKQSPGKPIESFNAPSPDHIANNTNVTKIQQMNPVVTPTSHNPVRNEAVPSLAPQPGLQGKQSKQTFASISPPIKPHPQETSVPSLPPNQLNPNSLPASGSLSQFPPHVHPAMSVEQPTVQQSSQSHPRPPQQQYSPPISTIPSQQSAQPILNRPSQYSPPVPNQATTPCSSPPYGLNLAQPSNHTQPSGGRYGSANGTQHHLPQMPGWSGMLGNMSEGSGGFGSTSMPDAYVGFPTPFPEPTNFRTGIREPSYGGMGGGMGMPMPEEYINEPSPFSIPHPPYAQGGFNSAPMFPTPDNEDRYGKH</sequence>
<feature type="domain" description="C2" evidence="2">
    <location>
        <begin position="1"/>
        <end position="105"/>
    </location>
</feature>
<feature type="region of interest" description="Disordered" evidence="1">
    <location>
        <begin position="418"/>
        <end position="456"/>
    </location>
</feature>
<gene>
    <name evidence="3" type="ORF">K7432_002784</name>
</gene>
<evidence type="ECO:0000259" key="2">
    <source>
        <dbReference type="PROSITE" id="PS50004"/>
    </source>
</evidence>
<reference evidence="3 4" key="1">
    <citation type="submission" date="2023-04" db="EMBL/GenBank/DDBJ databases">
        <title>Genome of Basidiobolus ranarum AG-B5.</title>
        <authorList>
            <person name="Stajich J.E."/>
            <person name="Carter-House D."/>
            <person name="Gryganskyi A."/>
        </authorList>
    </citation>
    <scope>NUCLEOTIDE SEQUENCE [LARGE SCALE GENOMIC DNA]</scope>
    <source>
        <strain evidence="3 4">AG-B5</strain>
    </source>
</reference>
<feature type="region of interest" description="Disordered" evidence="1">
    <location>
        <begin position="148"/>
        <end position="172"/>
    </location>
</feature>